<name>A0AAV8WNF1_9CUCU</name>
<dbReference type="InterPro" id="IPR052638">
    <property type="entry name" value="PiggyBac_TE-derived"/>
</dbReference>
<gene>
    <name evidence="2" type="ORF">NQ314_019127</name>
</gene>
<dbReference type="PANTHER" id="PTHR47055">
    <property type="entry name" value="DDE_TNP_1_7 DOMAIN-CONTAINING PROTEIN"/>
    <property type="match status" value="1"/>
</dbReference>
<dbReference type="EMBL" id="JANEYF010005402">
    <property type="protein sequence ID" value="KAJ8928315.1"/>
    <property type="molecule type" value="Genomic_DNA"/>
</dbReference>
<sequence>MNESEKYAKYKYGDNSFSVTPQEIIYKTIAILLLPGYNTLPNTRLYWETKVDVQSAAISSSISRDNFLRIFRNLHFSDNISTDETDRCRKVRSLLDHMSSKFETYVQPLPSVWSLDEAMEPYYGNHHMKQFIKGKPIRFGYKFWCLNRSDGYCIRFKIYEGREDRDPCMTLGSSVEKKNGFKILCQKTAKSFWTTISTPYHF</sequence>
<accession>A0AAV8WNF1</accession>
<evidence type="ECO:0000259" key="1">
    <source>
        <dbReference type="Pfam" id="PF13843"/>
    </source>
</evidence>
<proteinExistence type="predicted"/>
<evidence type="ECO:0000313" key="2">
    <source>
        <dbReference type="EMBL" id="KAJ8928315.1"/>
    </source>
</evidence>
<dbReference type="InterPro" id="IPR029526">
    <property type="entry name" value="PGBD"/>
</dbReference>
<protein>
    <recommendedName>
        <fullName evidence="1">PiggyBac transposable element-derived protein domain-containing protein</fullName>
    </recommendedName>
</protein>
<comment type="caution">
    <text evidence="2">The sequence shown here is derived from an EMBL/GenBank/DDBJ whole genome shotgun (WGS) entry which is preliminary data.</text>
</comment>
<keyword evidence="3" id="KW-1185">Reference proteome</keyword>
<dbReference type="Pfam" id="PF13843">
    <property type="entry name" value="DDE_Tnp_1_7"/>
    <property type="match status" value="1"/>
</dbReference>
<evidence type="ECO:0000313" key="3">
    <source>
        <dbReference type="Proteomes" id="UP001162156"/>
    </source>
</evidence>
<reference evidence="2" key="1">
    <citation type="journal article" date="2023" name="Insect Mol. Biol.">
        <title>Genome sequencing provides insights into the evolution of gene families encoding plant cell wall-degrading enzymes in longhorned beetles.</title>
        <authorList>
            <person name="Shin N.R."/>
            <person name="Okamura Y."/>
            <person name="Kirsch R."/>
            <person name="Pauchet Y."/>
        </authorList>
    </citation>
    <scope>NUCLEOTIDE SEQUENCE</scope>
    <source>
        <strain evidence="2">RBIC_L_NR</strain>
    </source>
</reference>
<dbReference type="Proteomes" id="UP001162156">
    <property type="component" value="Unassembled WGS sequence"/>
</dbReference>
<dbReference type="GO" id="GO:0043565">
    <property type="term" value="F:sequence-specific DNA binding"/>
    <property type="evidence" value="ECO:0007669"/>
    <property type="project" value="TreeGrafter"/>
</dbReference>
<feature type="domain" description="PiggyBac transposable element-derived protein" evidence="1">
    <location>
        <begin position="6"/>
        <end position="166"/>
    </location>
</feature>
<dbReference type="PANTHER" id="PTHR47055:SF3">
    <property type="entry name" value="PHORBOL-ESTER_DAG-TYPE DOMAIN-CONTAINING PROTEIN"/>
    <property type="match status" value="1"/>
</dbReference>
<dbReference type="AlphaFoldDB" id="A0AAV8WNF1"/>
<organism evidence="2 3">
    <name type="scientific">Rhamnusium bicolor</name>
    <dbReference type="NCBI Taxonomy" id="1586634"/>
    <lineage>
        <taxon>Eukaryota</taxon>
        <taxon>Metazoa</taxon>
        <taxon>Ecdysozoa</taxon>
        <taxon>Arthropoda</taxon>
        <taxon>Hexapoda</taxon>
        <taxon>Insecta</taxon>
        <taxon>Pterygota</taxon>
        <taxon>Neoptera</taxon>
        <taxon>Endopterygota</taxon>
        <taxon>Coleoptera</taxon>
        <taxon>Polyphaga</taxon>
        <taxon>Cucujiformia</taxon>
        <taxon>Chrysomeloidea</taxon>
        <taxon>Cerambycidae</taxon>
        <taxon>Lepturinae</taxon>
        <taxon>Rhagiini</taxon>
        <taxon>Rhamnusium</taxon>
    </lineage>
</organism>